<keyword evidence="2" id="KW-1185">Reference proteome</keyword>
<proteinExistence type="predicted"/>
<accession>A0A926DI18</accession>
<dbReference type="CDD" id="cd07812">
    <property type="entry name" value="SRPBCC"/>
    <property type="match status" value="1"/>
</dbReference>
<dbReference type="SUPFAM" id="SSF55961">
    <property type="entry name" value="Bet v1-like"/>
    <property type="match status" value="1"/>
</dbReference>
<reference evidence="1" key="1">
    <citation type="submission" date="2020-08" db="EMBL/GenBank/DDBJ databases">
        <title>Genome public.</title>
        <authorList>
            <person name="Liu C."/>
            <person name="Sun Q."/>
        </authorList>
    </citation>
    <scope>NUCLEOTIDE SEQUENCE</scope>
    <source>
        <strain evidence="1">NSJ-63</strain>
    </source>
</reference>
<dbReference type="InterPro" id="IPR023393">
    <property type="entry name" value="START-like_dom_sf"/>
</dbReference>
<dbReference type="Proteomes" id="UP000617951">
    <property type="component" value="Unassembled WGS sequence"/>
</dbReference>
<sequence length="137" mass="16032">MRKSTIIATLSAPPETVWDVVTNHQDIEWRSDLSRVEVSLDGRHFTEFSTNGHSTSFSILEKTPYERYAFSMRSNIFSGEWEGLFSRTPTGGTHIIFTEILQMRNICWQILSYFLLPLKKKQKAYIRDLERKLETII</sequence>
<gene>
    <name evidence="1" type="ORF">H8693_04765</name>
</gene>
<comment type="caution">
    <text evidence="1">The sequence shown here is derived from an EMBL/GenBank/DDBJ whole genome shotgun (WGS) entry which is preliminary data.</text>
</comment>
<dbReference type="EMBL" id="JACRSS010000001">
    <property type="protein sequence ID" value="MBC8538241.1"/>
    <property type="molecule type" value="Genomic_DNA"/>
</dbReference>
<protein>
    <submittedName>
        <fullName evidence="1">SRPBCC family protein</fullName>
    </submittedName>
</protein>
<dbReference type="RefSeq" id="WP_249280004.1">
    <property type="nucleotide sequence ID" value="NZ_JACRSS010000001.1"/>
</dbReference>
<evidence type="ECO:0000313" key="1">
    <source>
        <dbReference type="EMBL" id="MBC8538241.1"/>
    </source>
</evidence>
<dbReference type="AlphaFoldDB" id="A0A926DI18"/>
<organism evidence="1 2">
    <name type="scientific">Guopingia tenuis</name>
    <dbReference type="NCBI Taxonomy" id="2763656"/>
    <lineage>
        <taxon>Bacteria</taxon>
        <taxon>Bacillati</taxon>
        <taxon>Bacillota</taxon>
        <taxon>Clostridia</taxon>
        <taxon>Christensenellales</taxon>
        <taxon>Christensenellaceae</taxon>
        <taxon>Guopingia</taxon>
    </lineage>
</organism>
<name>A0A926DI18_9FIRM</name>
<evidence type="ECO:0000313" key="2">
    <source>
        <dbReference type="Proteomes" id="UP000617951"/>
    </source>
</evidence>
<dbReference type="Gene3D" id="3.30.530.20">
    <property type="match status" value="1"/>
</dbReference>